<evidence type="ECO:0000256" key="1">
    <source>
        <dbReference type="SAM" id="Phobius"/>
    </source>
</evidence>
<protein>
    <recommendedName>
        <fullName evidence="3">Bacteriophage lambda, GpH, tail tape measure, C-terminal</fullName>
    </recommendedName>
</protein>
<feature type="transmembrane region" description="Helical" evidence="1">
    <location>
        <begin position="356"/>
        <end position="378"/>
    </location>
</feature>
<name>A0A6J5NL43_9CAUD</name>
<feature type="transmembrane region" description="Helical" evidence="1">
    <location>
        <begin position="281"/>
        <end position="302"/>
    </location>
</feature>
<gene>
    <name evidence="2" type="ORF">UFOVP716_2</name>
</gene>
<keyword evidence="1" id="KW-1133">Transmembrane helix</keyword>
<evidence type="ECO:0000313" key="2">
    <source>
        <dbReference type="EMBL" id="CAB4159623.1"/>
    </source>
</evidence>
<proteinExistence type="predicted"/>
<feature type="transmembrane region" description="Helical" evidence="1">
    <location>
        <begin position="323"/>
        <end position="344"/>
    </location>
</feature>
<reference evidence="2" key="1">
    <citation type="submission" date="2020-04" db="EMBL/GenBank/DDBJ databases">
        <authorList>
            <person name="Chiriac C."/>
            <person name="Salcher M."/>
            <person name="Ghai R."/>
            <person name="Kavagutti S V."/>
        </authorList>
    </citation>
    <scope>NUCLEOTIDE SEQUENCE</scope>
</reference>
<keyword evidence="1" id="KW-0812">Transmembrane</keyword>
<dbReference type="EMBL" id="LR796686">
    <property type="protein sequence ID" value="CAB4159623.1"/>
    <property type="molecule type" value="Genomic_DNA"/>
</dbReference>
<accession>A0A6J5NL43</accession>
<organism evidence="2">
    <name type="scientific">uncultured Caudovirales phage</name>
    <dbReference type="NCBI Taxonomy" id="2100421"/>
    <lineage>
        <taxon>Viruses</taxon>
        <taxon>Duplodnaviria</taxon>
        <taxon>Heunggongvirae</taxon>
        <taxon>Uroviricota</taxon>
        <taxon>Caudoviricetes</taxon>
        <taxon>Peduoviridae</taxon>
        <taxon>Maltschvirus</taxon>
        <taxon>Maltschvirus maltsch</taxon>
    </lineage>
</organism>
<sequence length="497" mass="50981">MAGTSRALTLKLLADVDNFTKGINKADNDVSTFGDKVTKFGKMAGAAFAAAGVAAAAYAGKLLVDGVKAAIEDEAAQAKLATTLENVTGATDAQIAAIETQITKTSLLTGVTDDELRPSFERLLRATSDSDQALKLQAVALDVAAGSGKSLETVTNAMAKAAEGNAGALAKLGVGLTAAELKTMSMEEITAQLAETFGGQAAEKADTFAGKMDRLKVAFSEGKETVGSFVLDAITPLVTTFVNNVIPTIQKLAEELGPKLTPIFEALTGYIRDYVIPTFQAIWSFITEFVIPAIATFLTPVINGLRSAFEKVTSKIQENADKLAPLFTLFKAVAAFVRDVYAPVVGKILGAAFNTLGTAVSVVIGLFANLVSVVNAAFNAIKAMVNFIKNNPVTQAIGGAIDAVFGGGRASGGPVSSGTAYVVGEKGPELFVPNTSGLIVPNGGTNKALNMGGGNGGSTINLTVNGAIDPESTARQIVSILNGSSARGTLGSLAFNT</sequence>
<keyword evidence="1" id="KW-0472">Membrane</keyword>
<evidence type="ECO:0008006" key="3">
    <source>
        <dbReference type="Google" id="ProtNLM"/>
    </source>
</evidence>